<reference evidence="1 2" key="2">
    <citation type="journal article" date="2010" name="Nucleic Acids Res.">
        <title>BeetleBase in 2010: revisions to provide comprehensive genomic information for Tribolium castaneum.</title>
        <authorList>
            <person name="Kim H.S."/>
            <person name="Murphy T."/>
            <person name="Xia J."/>
            <person name="Caragea D."/>
            <person name="Park Y."/>
            <person name="Beeman R.W."/>
            <person name="Lorenzen M.D."/>
            <person name="Butcher S."/>
            <person name="Manak J.R."/>
            <person name="Brown S.J."/>
        </authorList>
    </citation>
    <scope>GENOME REANNOTATION</scope>
    <source>
        <strain evidence="1 2">Georgia GA2</strain>
    </source>
</reference>
<keyword evidence="2" id="KW-1185">Reference proteome</keyword>
<gene>
    <name evidence="1" type="primary">GLEAN_01778</name>
    <name evidence="1" type="ORF">TcasGA2_TC001778</name>
</gene>
<dbReference type="HOGENOM" id="CLU_2389058_0_0_1"/>
<accession>D6W8F7</accession>
<protein>
    <submittedName>
        <fullName evidence="1">Uncharacterized protein</fullName>
    </submittedName>
</protein>
<dbReference type="Proteomes" id="UP000007266">
    <property type="component" value="Linkage group 1"/>
</dbReference>
<dbReference type="EMBL" id="KQ971307">
    <property type="protein sequence ID" value="EFA10947.1"/>
    <property type="molecule type" value="Genomic_DNA"/>
</dbReference>
<dbReference type="AlphaFoldDB" id="D6W8F7"/>
<reference evidence="1 2" key="1">
    <citation type="journal article" date="2008" name="Nature">
        <title>The genome of the model beetle and pest Tribolium castaneum.</title>
        <authorList>
            <consortium name="Tribolium Genome Sequencing Consortium"/>
            <person name="Richards S."/>
            <person name="Gibbs R.A."/>
            <person name="Weinstock G.M."/>
            <person name="Brown S.J."/>
            <person name="Denell R."/>
            <person name="Beeman R.W."/>
            <person name="Gibbs R."/>
            <person name="Beeman R.W."/>
            <person name="Brown S.J."/>
            <person name="Bucher G."/>
            <person name="Friedrich M."/>
            <person name="Grimmelikhuijzen C.J."/>
            <person name="Klingler M."/>
            <person name="Lorenzen M."/>
            <person name="Richards S."/>
            <person name="Roth S."/>
            <person name="Schroder R."/>
            <person name="Tautz D."/>
            <person name="Zdobnov E.M."/>
            <person name="Muzny D."/>
            <person name="Gibbs R.A."/>
            <person name="Weinstock G.M."/>
            <person name="Attaway T."/>
            <person name="Bell S."/>
            <person name="Buhay C.J."/>
            <person name="Chandrabose M.N."/>
            <person name="Chavez D."/>
            <person name="Clerk-Blankenburg K.P."/>
            <person name="Cree A."/>
            <person name="Dao M."/>
            <person name="Davis C."/>
            <person name="Chacko J."/>
            <person name="Dinh H."/>
            <person name="Dugan-Rocha S."/>
            <person name="Fowler G."/>
            <person name="Garner T.T."/>
            <person name="Garnes J."/>
            <person name="Gnirke A."/>
            <person name="Hawes A."/>
            <person name="Hernandez J."/>
            <person name="Hines S."/>
            <person name="Holder M."/>
            <person name="Hume J."/>
            <person name="Jhangiani S.N."/>
            <person name="Joshi V."/>
            <person name="Khan Z.M."/>
            <person name="Jackson L."/>
            <person name="Kovar C."/>
            <person name="Kowis A."/>
            <person name="Lee S."/>
            <person name="Lewis L.R."/>
            <person name="Margolis J."/>
            <person name="Morgan M."/>
            <person name="Nazareth L.V."/>
            <person name="Nguyen N."/>
            <person name="Okwuonu G."/>
            <person name="Parker D."/>
            <person name="Richards S."/>
            <person name="Ruiz S.J."/>
            <person name="Santibanez J."/>
            <person name="Savard J."/>
            <person name="Scherer S.E."/>
            <person name="Schneider B."/>
            <person name="Sodergren E."/>
            <person name="Tautz D."/>
            <person name="Vattahil S."/>
            <person name="Villasana D."/>
            <person name="White C.S."/>
            <person name="Wright R."/>
            <person name="Park Y."/>
            <person name="Beeman R.W."/>
            <person name="Lord J."/>
            <person name="Oppert B."/>
            <person name="Lorenzen M."/>
            <person name="Brown S."/>
            <person name="Wang L."/>
            <person name="Savard J."/>
            <person name="Tautz D."/>
            <person name="Richards S."/>
            <person name="Weinstock G."/>
            <person name="Gibbs R.A."/>
            <person name="Liu Y."/>
            <person name="Worley K."/>
            <person name="Weinstock G."/>
            <person name="Elsik C.G."/>
            <person name="Reese J.T."/>
            <person name="Elhaik E."/>
            <person name="Landan G."/>
            <person name="Graur D."/>
            <person name="Arensburger P."/>
            <person name="Atkinson P."/>
            <person name="Beeman R.W."/>
            <person name="Beidler J."/>
            <person name="Brown S.J."/>
            <person name="Demuth J.P."/>
            <person name="Drury D.W."/>
            <person name="Du Y.Z."/>
            <person name="Fujiwara H."/>
            <person name="Lorenzen M."/>
            <person name="Maselli V."/>
            <person name="Osanai M."/>
            <person name="Park Y."/>
            <person name="Robertson H.M."/>
            <person name="Tu Z."/>
            <person name="Wang J.J."/>
            <person name="Wang S."/>
            <person name="Richards S."/>
            <person name="Song H."/>
            <person name="Zhang L."/>
            <person name="Sodergren E."/>
            <person name="Werner D."/>
            <person name="Stanke M."/>
            <person name="Morgenstern B."/>
            <person name="Solovyev V."/>
            <person name="Kosarev P."/>
            <person name="Brown G."/>
            <person name="Chen H.C."/>
            <person name="Ermolaeva O."/>
            <person name="Hlavina W."/>
            <person name="Kapustin Y."/>
            <person name="Kiryutin B."/>
            <person name="Kitts P."/>
            <person name="Maglott D."/>
            <person name="Pruitt K."/>
            <person name="Sapojnikov V."/>
            <person name="Souvorov A."/>
            <person name="Mackey A.J."/>
            <person name="Waterhouse R.M."/>
            <person name="Wyder S."/>
            <person name="Zdobnov E.M."/>
            <person name="Zdobnov E.M."/>
            <person name="Wyder S."/>
            <person name="Kriventseva E.V."/>
            <person name="Kadowaki T."/>
            <person name="Bork P."/>
            <person name="Aranda M."/>
            <person name="Bao R."/>
            <person name="Beermann A."/>
            <person name="Berns N."/>
            <person name="Bolognesi R."/>
            <person name="Bonneton F."/>
            <person name="Bopp D."/>
            <person name="Brown S.J."/>
            <person name="Bucher G."/>
            <person name="Butts T."/>
            <person name="Chaumot A."/>
            <person name="Denell R.E."/>
            <person name="Ferrier D.E."/>
            <person name="Friedrich M."/>
            <person name="Gordon C.M."/>
            <person name="Jindra M."/>
            <person name="Klingler M."/>
            <person name="Lan Q."/>
            <person name="Lattorff H.M."/>
            <person name="Laudet V."/>
            <person name="von Levetsow C."/>
            <person name="Liu Z."/>
            <person name="Lutz R."/>
            <person name="Lynch J.A."/>
            <person name="da Fonseca R.N."/>
            <person name="Posnien N."/>
            <person name="Reuter R."/>
            <person name="Roth S."/>
            <person name="Savard J."/>
            <person name="Schinko J.B."/>
            <person name="Schmitt C."/>
            <person name="Schoppmeier M."/>
            <person name="Schroder R."/>
            <person name="Shippy T.D."/>
            <person name="Simonnet F."/>
            <person name="Marques-Souza H."/>
            <person name="Tautz D."/>
            <person name="Tomoyasu Y."/>
            <person name="Trauner J."/>
            <person name="Van der Zee M."/>
            <person name="Vervoort M."/>
            <person name="Wittkopp N."/>
            <person name="Wimmer E.A."/>
            <person name="Yang X."/>
            <person name="Jones A.K."/>
            <person name="Sattelle D.B."/>
            <person name="Ebert P.R."/>
            <person name="Nelson D."/>
            <person name="Scott J.G."/>
            <person name="Beeman R.W."/>
            <person name="Muthukrishnan S."/>
            <person name="Kramer K.J."/>
            <person name="Arakane Y."/>
            <person name="Beeman R.W."/>
            <person name="Zhu Q."/>
            <person name="Hogenkamp D."/>
            <person name="Dixit R."/>
            <person name="Oppert B."/>
            <person name="Jiang H."/>
            <person name="Zou Z."/>
            <person name="Marshall J."/>
            <person name="Elpidina E."/>
            <person name="Vinokurov K."/>
            <person name="Oppert C."/>
            <person name="Zou Z."/>
            <person name="Evans J."/>
            <person name="Lu Z."/>
            <person name="Zhao P."/>
            <person name="Sumathipala N."/>
            <person name="Altincicek B."/>
            <person name="Vilcinskas A."/>
            <person name="Williams M."/>
            <person name="Hultmark D."/>
            <person name="Hetru C."/>
            <person name="Jiang H."/>
            <person name="Grimmelikhuijzen C.J."/>
            <person name="Hauser F."/>
            <person name="Cazzamali G."/>
            <person name="Williamson M."/>
            <person name="Park Y."/>
            <person name="Li B."/>
            <person name="Tanaka Y."/>
            <person name="Predel R."/>
            <person name="Neupert S."/>
            <person name="Schachtner J."/>
            <person name="Verleyen P."/>
            <person name="Raible F."/>
            <person name="Bork P."/>
            <person name="Friedrich M."/>
            <person name="Walden K.K."/>
            <person name="Robertson H.M."/>
            <person name="Angeli S."/>
            <person name="Foret S."/>
            <person name="Bucher G."/>
            <person name="Schuetz S."/>
            <person name="Maleszka R."/>
            <person name="Wimmer E.A."/>
            <person name="Beeman R.W."/>
            <person name="Lorenzen M."/>
            <person name="Tomoyasu Y."/>
            <person name="Miller S.C."/>
            <person name="Grossmann D."/>
            <person name="Bucher G."/>
        </authorList>
    </citation>
    <scope>NUCLEOTIDE SEQUENCE [LARGE SCALE GENOMIC DNA]</scope>
    <source>
        <strain evidence="1 2">Georgia GA2</strain>
    </source>
</reference>
<evidence type="ECO:0000313" key="1">
    <source>
        <dbReference type="EMBL" id="EFA10947.1"/>
    </source>
</evidence>
<dbReference type="InParanoid" id="D6W8F7"/>
<sequence length="94" mass="10922">MRGSIIEQRRQEIPSSVTEDEVTVLLLCDHTFKVEYIVGAFTYFCIQQYRNRILLLLIPTIITRQSGHNSDDNCTNFNYPYNCDSIITDSVEIE</sequence>
<organism evidence="1 2">
    <name type="scientific">Tribolium castaneum</name>
    <name type="common">Red flour beetle</name>
    <dbReference type="NCBI Taxonomy" id="7070"/>
    <lineage>
        <taxon>Eukaryota</taxon>
        <taxon>Metazoa</taxon>
        <taxon>Ecdysozoa</taxon>
        <taxon>Arthropoda</taxon>
        <taxon>Hexapoda</taxon>
        <taxon>Insecta</taxon>
        <taxon>Pterygota</taxon>
        <taxon>Neoptera</taxon>
        <taxon>Endopterygota</taxon>
        <taxon>Coleoptera</taxon>
        <taxon>Polyphaga</taxon>
        <taxon>Cucujiformia</taxon>
        <taxon>Tenebrionidae</taxon>
        <taxon>Tenebrionidae incertae sedis</taxon>
        <taxon>Tribolium</taxon>
    </lineage>
</organism>
<evidence type="ECO:0000313" key="2">
    <source>
        <dbReference type="Proteomes" id="UP000007266"/>
    </source>
</evidence>
<proteinExistence type="predicted"/>
<name>D6W8F7_TRICA</name>